<dbReference type="STRING" id="1123029.SAMN02745172_01403"/>
<keyword evidence="4 7" id="KW-0133">Cell shape</keyword>
<dbReference type="GO" id="GO:0004180">
    <property type="term" value="F:carboxypeptidase activity"/>
    <property type="evidence" value="ECO:0007669"/>
    <property type="project" value="UniProtKB-ARBA"/>
</dbReference>
<feature type="active site" description="Nucleophile" evidence="7">
    <location>
        <position position="205"/>
    </location>
</feature>
<dbReference type="PROSITE" id="PS52029">
    <property type="entry name" value="LD_TPASE"/>
    <property type="match status" value="1"/>
</dbReference>
<dbReference type="PANTHER" id="PTHR36699:SF1">
    <property type="entry name" value="L,D-TRANSPEPTIDASE YAFK-RELATED"/>
    <property type="match status" value="1"/>
</dbReference>
<keyword evidence="11" id="KW-1185">Reference proteome</keyword>
<gene>
    <name evidence="10" type="ORF">SAMN02745172_01403</name>
</gene>
<keyword evidence="6 7" id="KW-0961">Cell wall biogenesis/degradation</keyword>
<dbReference type="EMBL" id="FRXO01000002">
    <property type="protein sequence ID" value="SHO63492.1"/>
    <property type="molecule type" value="Genomic_DNA"/>
</dbReference>
<dbReference type="InterPro" id="IPR038063">
    <property type="entry name" value="Transpep_catalytic_dom"/>
</dbReference>
<dbReference type="GO" id="GO:0008360">
    <property type="term" value="P:regulation of cell shape"/>
    <property type="evidence" value="ECO:0007669"/>
    <property type="project" value="UniProtKB-UniRule"/>
</dbReference>
<dbReference type="GO" id="GO:0071555">
    <property type="term" value="P:cell wall organization"/>
    <property type="evidence" value="ECO:0007669"/>
    <property type="project" value="UniProtKB-UniRule"/>
</dbReference>
<evidence type="ECO:0000256" key="6">
    <source>
        <dbReference type="ARBA" id="ARBA00023316"/>
    </source>
</evidence>
<evidence type="ECO:0000313" key="10">
    <source>
        <dbReference type="EMBL" id="SHO63492.1"/>
    </source>
</evidence>
<comment type="pathway">
    <text evidence="1 7">Cell wall biogenesis; peptidoglycan biosynthesis.</text>
</comment>
<dbReference type="UniPathway" id="UPA00219"/>
<dbReference type="AlphaFoldDB" id="A0A1M7ZF78"/>
<feature type="active site" description="Proton donor/acceptor" evidence="7">
    <location>
        <position position="197"/>
    </location>
</feature>
<evidence type="ECO:0000256" key="2">
    <source>
        <dbReference type="ARBA" id="ARBA00005992"/>
    </source>
</evidence>
<sequence length="752" mass="76282">MSADLMFRMTTTGDREGGASETRANGRAKLSVRASRAFGVLSAKAVGRAAVMAAALVLAGCQADEVATVSPYKTVYGGPQKSRAPVSPILVARMQTLDMDKNSPIMVRLFKKESKLEVWKQTRNGRYALLETFDICKWSGNLGPKVKEGDRQAPEGFYMITQGLMNPNSNYYLAFNTGFPNAYDRSLGRYGTNLMVHGACSSRGCYAMTDPQIEQIYALARDAFAGGQKAFQFQAYPFKMTPENIAEHYDDPNMPFWKMLKEGYDHFEVTRQVPKVDVCGRKYVFDSTPVKSGAALVPTRDCPELTMPQTLQLAVASKSKQDDVKVAALLPKVRREKQREEDAARFLMIASANPNPNQSTIVRPGLPQPIAKRPAAASVMIASAAPSSATPSSAAPASTAPAAATAAPLPAEAAVASATTVATGSARPAVAEAAIAATPAATTAATPGQVQVASADTESSGLLPPEKPGTAQADQAGDTRTAKAGILESGGTMIRGWFDGLFGKPKTPAGEGAPVLAGAAEADPAASAVAQATPAQGAPVQVLPVHPAGVATASAQPAAPVQVASLEASGASAAGLPANLSMEVLPVPRPALSGGAASAAPAVVPAVPAAAAAPAVASPALAAPVAAPAKPVAVIPTPATAAATDAMAAAPLRTSVPATTPAATPVVATQPTASQPAAAAKPVAPKPVAAKPVAAKPVAAKPAAPVASAEPAASAAPAANAAPAASKPLVLDSANPPAKKSVFAKAFDMFGE</sequence>
<dbReference type="GO" id="GO:0009252">
    <property type="term" value="P:peptidoglycan biosynthetic process"/>
    <property type="evidence" value="ECO:0007669"/>
    <property type="project" value="UniProtKB-UniPathway"/>
</dbReference>
<evidence type="ECO:0000256" key="1">
    <source>
        <dbReference type="ARBA" id="ARBA00004752"/>
    </source>
</evidence>
<evidence type="ECO:0000259" key="9">
    <source>
        <dbReference type="PROSITE" id="PS52029"/>
    </source>
</evidence>
<feature type="region of interest" description="Disordered" evidence="8">
    <location>
        <begin position="440"/>
        <end position="479"/>
    </location>
</feature>
<protein>
    <submittedName>
        <fullName evidence="10">Murein L,D-transpeptidase YafK</fullName>
    </submittedName>
</protein>
<evidence type="ECO:0000256" key="7">
    <source>
        <dbReference type="PROSITE-ProRule" id="PRU01373"/>
    </source>
</evidence>
<dbReference type="Proteomes" id="UP000186406">
    <property type="component" value="Unassembled WGS sequence"/>
</dbReference>
<dbReference type="InterPro" id="IPR005490">
    <property type="entry name" value="LD_TPept_cat_dom"/>
</dbReference>
<evidence type="ECO:0000256" key="4">
    <source>
        <dbReference type="ARBA" id="ARBA00022960"/>
    </source>
</evidence>
<accession>A0A1M7ZF78</accession>
<dbReference type="PANTHER" id="PTHR36699">
    <property type="entry name" value="LD-TRANSPEPTIDASE"/>
    <property type="match status" value="1"/>
</dbReference>
<evidence type="ECO:0000256" key="3">
    <source>
        <dbReference type="ARBA" id="ARBA00022679"/>
    </source>
</evidence>
<evidence type="ECO:0000313" key="11">
    <source>
        <dbReference type="Proteomes" id="UP000186406"/>
    </source>
</evidence>
<name>A0A1M7ZF78_9HYPH</name>
<organism evidence="10 11">
    <name type="scientific">Pseudoxanthobacter soli DSM 19599</name>
    <dbReference type="NCBI Taxonomy" id="1123029"/>
    <lineage>
        <taxon>Bacteria</taxon>
        <taxon>Pseudomonadati</taxon>
        <taxon>Pseudomonadota</taxon>
        <taxon>Alphaproteobacteria</taxon>
        <taxon>Hyphomicrobiales</taxon>
        <taxon>Segnochrobactraceae</taxon>
        <taxon>Pseudoxanthobacter</taxon>
    </lineage>
</organism>
<comment type="similarity">
    <text evidence="2">Belongs to the YkuD family.</text>
</comment>
<evidence type="ECO:0000256" key="8">
    <source>
        <dbReference type="SAM" id="MobiDB-lite"/>
    </source>
</evidence>
<keyword evidence="5 7" id="KW-0573">Peptidoglycan synthesis</keyword>
<feature type="domain" description="L,D-TPase catalytic" evidence="9">
    <location>
        <begin position="105"/>
        <end position="233"/>
    </location>
</feature>
<feature type="compositionally biased region" description="Polar residues" evidence="8">
    <location>
        <begin position="448"/>
        <end position="460"/>
    </location>
</feature>
<evidence type="ECO:0000256" key="5">
    <source>
        <dbReference type="ARBA" id="ARBA00022984"/>
    </source>
</evidence>
<proteinExistence type="inferred from homology"/>
<dbReference type="SUPFAM" id="SSF141523">
    <property type="entry name" value="L,D-transpeptidase catalytic domain-like"/>
    <property type="match status" value="1"/>
</dbReference>
<keyword evidence="3" id="KW-0808">Transferase</keyword>
<feature type="region of interest" description="Disordered" evidence="8">
    <location>
        <begin position="1"/>
        <end position="23"/>
    </location>
</feature>
<dbReference type="GO" id="GO:0016740">
    <property type="term" value="F:transferase activity"/>
    <property type="evidence" value="ECO:0007669"/>
    <property type="project" value="UniProtKB-KW"/>
</dbReference>
<reference evidence="10 11" key="1">
    <citation type="submission" date="2016-12" db="EMBL/GenBank/DDBJ databases">
        <authorList>
            <person name="Song W.-J."/>
            <person name="Kurnit D.M."/>
        </authorList>
    </citation>
    <scope>NUCLEOTIDE SEQUENCE [LARGE SCALE GENOMIC DNA]</scope>
    <source>
        <strain evidence="10 11">DSM 19599</strain>
    </source>
</reference>